<evidence type="ECO:0000313" key="6">
    <source>
        <dbReference type="EMBL" id="CAH0375766.1"/>
    </source>
</evidence>
<dbReference type="Proteomes" id="UP000789595">
    <property type="component" value="Unassembled WGS sequence"/>
</dbReference>
<comment type="subcellular location">
    <subcellularLocation>
        <location evidence="1">Plastid</location>
        <location evidence="1">Chloroplast</location>
    </subcellularLocation>
</comment>
<evidence type="ECO:0000256" key="1">
    <source>
        <dbReference type="ARBA" id="ARBA00004229"/>
    </source>
</evidence>
<dbReference type="PANTHER" id="PTHR33926:SF4">
    <property type="entry name" value="PROTEIN TIC 22, CHLOROPLASTIC"/>
    <property type="match status" value="1"/>
</dbReference>
<evidence type="ECO:0000256" key="2">
    <source>
        <dbReference type="ARBA" id="ARBA00022528"/>
    </source>
</evidence>
<sequence length="242" mass="25339">MRLLLIAAALQVGAFTPSGDGRPPSRLRAEDKPKDPIVSAAGWPRVKALLDRLPVFTVANEQGQPLQYEADGKPLALLYADVDAAKSELKSAKEEHPSLGLDIVPMGLGEAFQLHRTGAAVLIPSQDSMEAAGAPKGASPLGQELPLFACMEMAVQGEDGKPVLPLFLDRAEAQQAVEDAMAADDGDAKLEIVGLSLHKALEQLVSQESSAFSFVPPASSLAHIQSYLENSGGVGVNTSPPS</sequence>
<feature type="chain" id="PRO_5036403985" evidence="4">
    <location>
        <begin position="22"/>
        <end position="242"/>
    </location>
</feature>
<evidence type="ECO:0000313" key="7">
    <source>
        <dbReference type="Proteomes" id="UP000789595"/>
    </source>
</evidence>
<name>A0A7S3ZSB9_9STRA</name>
<gene>
    <name evidence="5" type="ORF">PCAL00307_LOCUS7582</name>
    <name evidence="6" type="ORF">PECAL_5P03090</name>
</gene>
<reference evidence="5" key="1">
    <citation type="submission" date="2021-01" db="EMBL/GenBank/DDBJ databases">
        <authorList>
            <person name="Corre E."/>
            <person name="Pelletier E."/>
            <person name="Niang G."/>
            <person name="Scheremetjew M."/>
            <person name="Finn R."/>
            <person name="Kale V."/>
            <person name="Holt S."/>
            <person name="Cochrane G."/>
            <person name="Meng A."/>
            <person name="Brown T."/>
            <person name="Cohen L."/>
        </authorList>
    </citation>
    <scope>NUCLEOTIDE SEQUENCE</scope>
    <source>
        <strain evidence="5">CCMP1756</strain>
    </source>
</reference>
<evidence type="ECO:0000313" key="5">
    <source>
        <dbReference type="EMBL" id="CAE0692146.1"/>
    </source>
</evidence>
<keyword evidence="2" id="KW-0150">Chloroplast</keyword>
<dbReference type="OrthoDB" id="40009at2759"/>
<evidence type="ECO:0000256" key="4">
    <source>
        <dbReference type="SAM" id="SignalP"/>
    </source>
</evidence>
<dbReference type="PANTHER" id="PTHR33926">
    <property type="entry name" value="PROTEIN TIC 22, CHLOROPLASTIC"/>
    <property type="match status" value="1"/>
</dbReference>
<dbReference type="GO" id="GO:0015031">
    <property type="term" value="P:protein transport"/>
    <property type="evidence" value="ECO:0007669"/>
    <property type="project" value="InterPro"/>
</dbReference>
<evidence type="ECO:0000256" key="3">
    <source>
        <dbReference type="ARBA" id="ARBA00022640"/>
    </source>
</evidence>
<dbReference type="EMBL" id="CAKKNE010000005">
    <property type="protein sequence ID" value="CAH0375766.1"/>
    <property type="molecule type" value="Genomic_DNA"/>
</dbReference>
<protein>
    <submittedName>
        <fullName evidence="5">Uncharacterized protein</fullName>
    </submittedName>
</protein>
<dbReference type="Gene3D" id="3.40.1350.100">
    <property type="match status" value="2"/>
</dbReference>
<feature type="signal peptide" evidence="4">
    <location>
        <begin position="1"/>
        <end position="21"/>
    </location>
</feature>
<proteinExistence type="predicted"/>
<dbReference type="AlphaFoldDB" id="A0A7S3ZSB9"/>
<dbReference type="GO" id="GO:0009507">
    <property type="term" value="C:chloroplast"/>
    <property type="evidence" value="ECO:0007669"/>
    <property type="project" value="UniProtKB-SubCell"/>
</dbReference>
<reference evidence="6" key="2">
    <citation type="submission" date="2021-11" db="EMBL/GenBank/DDBJ databases">
        <authorList>
            <consortium name="Genoscope - CEA"/>
            <person name="William W."/>
        </authorList>
    </citation>
    <scope>NUCLEOTIDE SEQUENCE</scope>
</reference>
<dbReference type="InterPro" id="IPR007378">
    <property type="entry name" value="Tic22-like"/>
</dbReference>
<accession>A0A7S3ZSB9</accession>
<dbReference type="Pfam" id="PF04278">
    <property type="entry name" value="Tic22"/>
    <property type="match status" value="1"/>
</dbReference>
<keyword evidence="7" id="KW-1185">Reference proteome</keyword>
<organism evidence="5">
    <name type="scientific">Pelagomonas calceolata</name>
    <dbReference type="NCBI Taxonomy" id="35677"/>
    <lineage>
        <taxon>Eukaryota</taxon>
        <taxon>Sar</taxon>
        <taxon>Stramenopiles</taxon>
        <taxon>Ochrophyta</taxon>
        <taxon>Pelagophyceae</taxon>
        <taxon>Pelagomonadales</taxon>
        <taxon>Pelagomonadaceae</taxon>
        <taxon>Pelagomonas</taxon>
    </lineage>
</organism>
<keyword evidence="4" id="KW-0732">Signal</keyword>
<keyword evidence="3" id="KW-0934">Plastid</keyword>
<dbReference type="EMBL" id="HBIW01008917">
    <property type="protein sequence ID" value="CAE0692146.1"/>
    <property type="molecule type" value="Transcribed_RNA"/>
</dbReference>